<dbReference type="Proteomes" id="UP000242146">
    <property type="component" value="Unassembled WGS sequence"/>
</dbReference>
<dbReference type="PANTHER" id="PTHR34071">
    <property type="entry name" value="5-NITROIMIDAZOLE ANTIBIOTICS RESISTANCE PROTEIN, NIMA-FAMILY-RELATED PROTEIN-RELATED"/>
    <property type="match status" value="1"/>
</dbReference>
<dbReference type="EMBL" id="MCGT01000007">
    <property type="protein sequence ID" value="ORX58311.1"/>
    <property type="molecule type" value="Genomic_DNA"/>
</dbReference>
<dbReference type="SUPFAM" id="SSF50475">
    <property type="entry name" value="FMN-binding split barrel"/>
    <property type="match status" value="1"/>
</dbReference>
<comment type="caution">
    <text evidence="1">The sequence shown here is derived from an EMBL/GenBank/DDBJ whole genome shotgun (WGS) entry which is preliminary data.</text>
</comment>
<dbReference type="InterPro" id="IPR024747">
    <property type="entry name" value="Pyridox_Oxase-rel"/>
</dbReference>
<dbReference type="InterPro" id="IPR012349">
    <property type="entry name" value="Split_barrel_FMN-bd"/>
</dbReference>
<evidence type="ECO:0000313" key="1">
    <source>
        <dbReference type="EMBL" id="ORX58311.1"/>
    </source>
</evidence>
<evidence type="ECO:0008006" key="3">
    <source>
        <dbReference type="Google" id="ProtNLM"/>
    </source>
</evidence>
<proteinExistence type="predicted"/>
<dbReference type="AlphaFoldDB" id="A0A1X2GP76"/>
<name>A0A1X2GP76_9FUNG</name>
<dbReference type="OrthoDB" id="444432at2759"/>
<keyword evidence="2" id="KW-1185">Reference proteome</keyword>
<sequence length="231" mass="25926">MSYQAGPKDINTVHRHKERAHYEHEAVYQVLDKGLMGHVGFCLEDEDGDPESTPVVIPMVYGRRGNTVYLHGYVSGRLVKHLARGKKVCMEVTDLSALVLALTPFNHSVRYETAVVFGRAELVDDEEERAEAFKIITDHLLPGRMDQCRELTKIEKQTTKVVKFDIETASVKRSLDPEPSEEKEDLADKELCASIWTGLVPFRTVAGPAKPAAINSQPVPDNVKDLINRFQ</sequence>
<organism evidence="1 2">
    <name type="scientific">Hesseltinella vesiculosa</name>
    <dbReference type="NCBI Taxonomy" id="101127"/>
    <lineage>
        <taxon>Eukaryota</taxon>
        <taxon>Fungi</taxon>
        <taxon>Fungi incertae sedis</taxon>
        <taxon>Mucoromycota</taxon>
        <taxon>Mucoromycotina</taxon>
        <taxon>Mucoromycetes</taxon>
        <taxon>Mucorales</taxon>
        <taxon>Cunninghamellaceae</taxon>
        <taxon>Hesseltinella</taxon>
    </lineage>
</organism>
<dbReference type="STRING" id="101127.A0A1X2GP76"/>
<dbReference type="Pfam" id="PF12900">
    <property type="entry name" value="Pyridox_ox_2"/>
    <property type="match status" value="1"/>
</dbReference>
<evidence type="ECO:0000313" key="2">
    <source>
        <dbReference type="Proteomes" id="UP000242146"/>
    </source>
</evidence>
<accession>A0A1X2GP76</accession>
<gene>
    <name evidence="1" type="ORF">DM01DRAFT_1333963</name>
</gene>
<reference evidence="1 2" key="1">
    <citation type="submission" date="2016-07" db="EMBL/GenBank/DDBJ databases">
        <title>Pervasive Adenine N6-methylation of Active Genes in Fungi.</title>
        <authorList>
            <consortium name="DOE Joint Genome Institute"/>
            <person name="Mondo S.J."/>
            <person name="Dannebaum R.O."/>
            <person name="Kuo R.C."/>
            <person name="Labutti K."/>
            <person name="Haridas S."/>
            <person name="Kuo A."/>
            <person name="Salamov A."/>
            <person name="Ahrendt S.R."/>
            <person name="Lipzen A."/>
            <person name="Sullivan W."/>
            <person name="Andreopoulos W.B."/>
            <person name="Clum A."/>
            <person name="Lindquist E."/>
            <person name="Daum C."/>
            <person name="Ramamoorthy G.K."/>
            <person name="Gryganskyi A."/>
            <person name="Culley D."/>
            <person name="Magnuson J.K."/>
            <person name="James T.Y."/>
            <person name="O'Malley M.A."/>
            <person name="Stajich J.E."/>
            <person name="Spatafora J.W."/>
            <person name="Visel A."/>
            <person name="Grigoriev I.V."/>
        </authorList>
    </citation>
    <scope>NUCLEOTIDE SEQUENCE [LARGE SCALE GENOMIC DNA]</scope>
    <source>
        <strain evidence="1 2">NRRL 3301</strain>
    </source>
</reference>
<dbReference type="Gene3D" id="2.30.110.10">
    <property type="entry name" value="Electron Transport, Fmn-binding Protein, Chain A"/>
    <property type="match status" value="1"/>
</dbReference>
<dbReference type="PANTHER" id="PTHR34071:SF2">
    <property type="entry name" value="FLAVIN-NUCLEOTIDE-BINDING PROTEIN"/>
    <property type="match status" value="1"/>
</dbReference>
<protein>
    <recommendedName>
        <fullName evidence="3">5-nitroimidazole antibiotic resistance protein</fullName>
    </recommendedName>
</protein>